<organism evidence="2 3">
    <name type="scientific">Pendulispora rubella</name>
    <dbReference type="NCBI Taxonomy" id="2741070"/>
    <lineage>
        <taxon>Bacteria</taxon>
        <taxon>Pseudomonadati</taxon>
        <taxon>Myxococcota</taxon>
        <taxon>Myxococcia</taxon>
        <taxon>Myxococcales</taxon>
        <taxon>Sorangiineae</taxon>
        <taxon>Pendulisporaceae</taxon>
        <taxon>Pendulispora</taxon>
    </lineage>
</organism>
<dbReference type="InterPro" id="IPR036866">
    <property type="entry name" value="RibonucZ/Hydroxyglut_hydro"/>
</dbReference>
<dbReference type="SMART" id="SM00849">
    <property type="entry name" value="Lactamase_B"/>
    <property type="match status" value="1"/>
</dbReference>
<evidence type="ECO:0000313" key="2">
    <source>
        <dbReference type="EMBL" id="WXB01764.1"/>
    </source>
</evidence>
<accession>A0ABZ2KSX4</accession>
<dbReference type="Pfam" id="PF00753">
    <property type="entry name" value="Lactamase_B"/>
    <property type="match status" value="1"/>
</dbReference>
<proteinExistence type="predicted"/>
<name>A0ABZ2KSX4_9BACT</name>
<dbReference type="InterPro" id="IPR001279">
    <property type="entry name" value="Metallo-B-lactamas"/>
</dbReference>
<evidence type="ECO:0000259" key="1">
    <source>
        <dbReference type="SMART" id="SM00849"/>
    </source>
</evidence>
<sequence length="620" mass="67582">MTWPTSQPFAEARVRARLAVLTILLCSFMGCGSPPTPAAPLTRNRDLEAFRTLAAEPNSDKFVLLVTAALFMSGQREWDGVVYFGKLASEQPARRALFLSLQGLMQARVAADVPLLRRVAWVEDAIGKLDAGVAADPVLGRFARGLVFADLPERFGKAHVAVGDLQFVLAHTEELPAPFNRGLYRGLAAAYRTTGDQARSEEMLARSGLRSLDEKPQILGDVAVGPVEGFRFGTRRMVKEADGVYVAEGYDFANISFIVGDNMVVAVDAGTSERTAREALAELRKITQAPIKYLILTHGHWDHAGGVAALREPGTRVIASASFPRVLARSQVTKIPFHDFFGDDKPNLAATVDRLVSASESIIEDGVELTLLPGPSGETEDALYVMDMRHGILFVGDAFMPYLGAPFAAEGSAEGYRDAIDFVLKLHPRRLVHGHPPLTALFTMDAMPGLRDATAALYERTLAAAVTARPLADILHDDFLPPSLRATPKAVVPFMVVRDQFVQRLYQEHAGYWQADGTGMDHFTQDEWGRALNILAGENAGNFAHAVDRLLARGDAPMALQLANLGIKQYPTSDRLRAVRTQAVNAMRERASALNPFRFIVYSEWAGATLSPVVAPTENR</sequence>
<dbReference type="RefSeq" id="WP_394831383.1">
    <property type="nucleotide sequence ID" value="NZ_CP089929.1"/>
</dbReference>
<dbReference type="Proteomes" id="UP001374803">
    <property type="component" value="Chromosome"/>
</dbReference>
<dbReference type="EMBL" id="CP089983">
    <property type="protein sequence ID" value="WXB01764.1"/>
    <property type="molecule type" value="Genomic_DNA"/>
</dbReference>
<keyword evidence="3" id="KW-1185">Reference proteome</keyword>
<reference evidence="2" key="1">
    <citation type="submission" date="2021-12" db="EMBL/GenBank/DDBJ databases">
        <title>Discovery of the Pendulisporaceae a myxobacterial family with distinct sporulation behavior and unique specialized metabolism.</title>
        <authorList>
            <person name="Garcia R."/>
            <person name="Popoff A."/>
            <person name="Bader C.D."/>
            <person name="Loehr J."/>
            <person name="Walesch S."/>
            <person name="Walt C."/>
            <person name="Boldt J."/>
            <person name="Bunk B."/>
            <person name="Haeckl F.J.F.P.J."/>
            <person name="Gunesch A.P."/>
            <person name="Birkelbach J."/>
            <person name="Nuebel U."/>
            <person name="Pietschmann T."/>
            <person name="Bach T."/>
            <person name="Mueller R."/>
        </authorList>
    </citation>
    <scope>NUCLEOTIDE SEQUENCE</scope>
    <source>
        <strain evidence="2">MSr11367</strain>
    </source>
</reference>
<dbReference type="Gene3D" id="3.60.15.10">
    <property type="entry name" value="Ribonuclease Z/Hydroxyacylglutathione hydrolase-like"/>
    <property type="match status" value="1"/>
</dbReference>
<protein>
    <submittedName>
        <fullName evidence="2">MBL fold metallo-hydrolase</fullName>
    </submittedName>
</protein>
<dbReference type="PANTHER" id="PTHR43223">
    <property type="entry name" value="ALKYL/ARYL-SULFATASE"/>
    <property type="match status" value="1"/>
</dbReference>
<dbReference type="CDD" id="cd16282">
    <property type="entry name" value="metallo-hydrolase-like_MBL-fold"/>
    <property type="match status" value="1"/>
</dbReference>
<dbReference type="Gene3D" id="1.25.40.880">
    <property type="entry name" value="Alkyl sulfatase, dimerisation domain"/>
    <property type="match status" value="1"/>
</dbReference>
<gene>
    <name evidence="2" type="ORF">LVJ94_33215</name>
</gene>
<feature type="domain" description="Metallo-beta-lactamase" evidence="1">
    <location>
        <begin position="252"/>
        <end position="435"/>
    </location>
</feature>
<dbReference type="InterPro" id="IPR052195">
    <property type="entry name" value="Bact_Alkyl/Aryl-Sulfatase"/>
</dbReference>
<dbReference type="SUPFAM" id="SSF56281">
    <property type="entry name" value="Metallo-hydrolase/oxidoreductase"/>
    <property type="match status" value="1"/>
</dbReference>
<evidence type="ECO:0000313" key="3">
    <source>
        <dbReference type="Proteomes" id="UP001374803"/>
    </source>
</evidence>
<dbReference type="InterPro" id="IPR038536">
    <property type="entry name" value="Alkyl/aryl-sulf_dimr_sf"/>
</dbReference>